<feature type="compositionally biased region" description="Basic residues" evidence="1">
    <location>
        <begin position="343"/>
        <end position="354"/>
    </location>
</feature>
<name>A0A914ZGG6_PARUN</name>
<evidence type="ECO:0000313" key="4">
    <source>
        <dbReference type="WBParaSite" id="PgB01_g248_t02"/>
    </source>
</evidence>
<dbReference type="WBParaSite" id="PgB01_g248_t03">
    <property type="protein sequence ID" value="PgB01_g248_t03"/>
    <property type="gene ID" value="PgB01_g248"/>
</dbReference>
<sequence length="393" mass="43744">MSSGSSEDVQSGEDTNNVRLITSKRTYDVKISDFAFYSLKIRKLAEMDKVPTKINLSPYDDVAVRTLVGYINGDDQSNIDISFYALADLLDLARSLFIINLLRQLENALMSAASQSTDGLLQSMIIVGKERLISGGLLSRRKIEALAASAFPKVARHKNIGMIPAIIFANLIARCDLDIKSEMEVVDAGLVWIWKQKNRLAASQLVFSRIRSAFLSPGDKSTIRQRVKALWEGEKVLPLVASMLSSSHCRRCCMIKEHIENRSIRCGVPPPLDDNKVNFDKLPLSIPSALAPKKVSKSTKPRKLQKSQKKGHSSKRRSSSRGSSAHSGTSHTNRSSGKSSKISSKRAHRKRNRHSNQSSNKTRRSSKKRSSQQKSHSRHSAKQHRISSRSRAV</sequence>
<dbReference type="Pfam" id="PF07707">
    <property type="entry name" value="BACK"/>
    <property type="match status" value="1"/>
</dbReference>
<reference evidence="4 5" key="1">
    <citation type="submission" date="2022-11" db="UniProtKB">
        <authorList>
            <consortium name="WormBaseParasite"/>
        </authorList>
    </citation>
    <scope>IDENTIFICATION</scope>
</reference>
<keyword evidence="3" id="KW-1185">Reference proteome</keyword>
<feature type="compositionally biased region" description="Basic residues" evidence="1">
    <location>
        <begin position="294"/>
        <end position="319"/>
    </location>
</feature>
<dbReference type="WBParaSite" id="PgB01_g248_t02">
    <property type="protein sequence ID" value="PgB01_g248_t02"/>
    <property type="gene ID" value="PgB01_g248"/>
</dbReference>
<evidence type="ECO:0000256" key="1">
    <source>
        <dbReference type="SAM" id="MobiDB-lite"/>
    </source>
</evidence>
<dbReference type="InterPro" id="IPR011705">
    <property type="entry name" value="BACK"/>
</dbReference>
<feature type="compositionally biased region" description="Basic residues" evidence="1">
    <location>
        <begin position="361"/>
        <end position="393"/>
    </location>
</feature>
<evidence type="ECO:0000313" key="3">
    <source>
        <dbReference type="Proteomes" id="UP000887569"/>
    </source>
</evidence>
<dbReference type="AlphaFoldDB" id="A0A914ZGG6"/>
<evidence type="ECO:0000259" key="2">
    <source>
        <dbReference type="Pfam" id="PF07707"/>
    </source>
</evidence>
<feature type="compositionally biased region" description="Low complexity" evidence="1">
    <location>
        <begin position="320"/>
        <end position="342"/>
    </location>
</feature>
<proteinExistence type="predicted"/>
<accession>A0A914ZGG6</accession>
<organism evidence="3 5">
    <name type="scientific">Parascaris univalens</name>
    <name type="common">Nematode worm</name>
    <dbReference type="NCBI Taxonomy" id="6257"/>
    <lineage>
        <taxon>Eukaryota</taxon>
        <taxon>Metazoa</taxon>
        <taxon>Ecdysozoa</taxon>
        <taxon>Nematoda</taxon>
        <taxon>Chromadorea</taxon>
        <taxon>Rhabditida</taxon>
        <taxon>Spirurina</taxon>
        <taxon>Ascaridomorpha</taxon>
        <taxon>Ascaridoidea</taxon>
        <taxon>Ascarididae</taxon>
        <taxon>Parascaris</taxon>
    </lineage>
</organism>
<protein>
    <submittedName>
        <fullName evidence="4 5">BACK domain-containing protein</fullName>
    </submittedName>
</protein>
<feature type="domain" description="BACK" evidence="2">
    <location>
        <begin position="144"/>
        <end position="217"/>
    </location>
</feature>
<evidence type="ECO:0000313" key="5">
    <source>
        <dbReference type="WBParaSite" id="PgB01_g248_t03"/>
    </source>
</evidence>
<dbReference type="Proteomes" id="UP000887569">
    <property type="component" value="Unplaced"/>
</dbReference>
<feature type="region of interest" description="Disordered" evidence="1">
    <location>
        <begin position="290"/>
        <end position="393"/>
    </location>
</feature>